<evidence type="ECO:0000313" key="1">
    <source>
        <dbReference type="EMBL" id="QFS52441.1"/>
    </source>
</evidence>
<proteinExistence type="predicted"/>
<keyword evidence="2" id="KW-1185">Reference proteome</keyword>
<sequence>MSFTNNFFGDSNNDSHVGFAKYEKVFNVAIATCLIAIAFISKV</sequence>
<dbReference type="AlphaFoldDB" id="A0A5P8WIP1"/>
<evidence type="ECO:0000313" key="2">
    <source>
        <dbReference type="Proteomes" id="UP000326678"/>
    </source>
</evidence>
<gene>
    <name evidence="1" type="ORF">GXM_09935</name>
</gene>
<name>A0A5P8WIP1_9NOSO</name>
<dbReference type="Proteomes" id="UP000326678">
    <property type="component" value="Chromosome pGXM01"/>
</dbReference>
<accession>A0A5P8WIP1</accession>
<protein>
    <submittedName>
        <fullName evidence="1">Uncharacterized protein</fullName>
    </submittedName>
</protein>
<organism evidence="1 2">
    <name type="scientific">Nostoc sphaeroides CCNUC1</name>
    <dbReference type="NCBI Taxonomy" id="2653204"/>
    <lineage>
        <taxon>Bacteria</taxon>
        <taxon>Bacillati</taxon>
        <taxon>Cyanobacteriota</taxon>
        <taxon>Cyanophyceae</taxon>
        <taxon>Nostocales</taxon>
        <taxon>Nostocaceae</taxon>
        <taxon>Nostoc</taxon>
    </lineage>
</organism>
<dbReference type="KEGG" id="nsh:GXM_09935"/>
<dbReference type="EMBL" id="CP045228">
    <property type="protein sequence ID" value="QFS52441.1"/>
    <property type="molecule type" value="Genomic_DNA"/>
</dbReference>
<reference evidence="1 2" key="1">
    <citation type="submission" date="2019-10" db="EMBL/GenBank/DDBJ databases">
        <title>Genomic and transcriptomic insights into the perfect genentic adaptation of a filamentous nitrogen-fixing cyanobacterium to rice fields.</title>
        <authorList>
            <person name="Chen Z."/>
        </authorList>
    </citation>
    <scope>NUCLEOTIDE SEQUENCE [LARGE SCALE GENOMIC DNA]</scope>
    <source>
        <strain evidence="1">CCNUC1</strain>
    </source>
</reference>